<dbReference type="GO" id="GO:0006629">
    <property type="term" value="P:lipid metabolic process"/>
    <property type="evidence" value="ECO:0007669"/>
    <property type="project" value="UniProtKB-KW"/>
</dbReference>
<evidence type="ECO:0000259" key="9">
    <source>
        <dbReference type="Pfam" id="PF00135"/>
    </source>
</evidence>
<keyword evidence="3" id="KW-0964">Secreted</keyword>
<keyword evidence="6" id="KW-0443">Lipid metabolism</keyword>
<dbReference type="AlphaFoldDB" id="K1WRG1"/>
<evidence type="ECO:0000256" key="2">
    <source>
        <dbReference type="ARBA" id="ARBA00005964"/>
    </source>
</evidence>
<dbReference type="EC" id="3.1.1.-" evidence="8"/>
<sequence length="565" mass="60827">MKSLITVATYLLPFVLAAPAEKDKRDLIPIVELANAKVIGSSFLGVDSFKGIPFAQPPVGNLRLKPPQPITSNLGTVFARGLPRACPQFLTSTNTDFLPQDVITDIVNTGIFQAISNAGEDCLTVSVQRPSSAKAGDKLPVLFWIFGGAFALGSSQIYDGSDLVRTSVAQKKDIIYVGVNYRVGGFGFLGGSEIKKDGASNLGYLDQRAGLQWVADNIAAFGGDPDKVTLWGESAGSISVFGQMSIYNGDHTYKGKPLFRGSIMSSGGLVPADPVDGFQAQEIYDAVVESAGCSGKPDTLACLRSLPYEKFLRATSSVPGIFDYQSISLSYVPRPDGTVLTESPEILATKGKYAKVPFIIGDQEDEGTFFSLVQGNMSTTADLVTYLNNIFFKTATRAQIEDLVATYPDDPAAGSPFRTGTENNIYPQYKRLAAVLGDIVFTLTRRVLLQVAADLNPGVPTWSYLSSYLYGTPVLGTCHGSDILPSYGTTPGFPSASIQAFYLSFINTLDPNGGTAATTGLAHWPQWREAKQLMHFEKSSNGLLADDFRQRSYEYVYANIASLHI</sequence>
<dbReference type="FunFam" id="3.40.50.1820:FF:000213">
    <property type="entry name" value="Carboxylic ester hydrolase"/>
    <property type="match status" value="1"/>
</dbReference>
<evidence type="ECO:0000313" key="11">
    <source>
        <dbReference type="Proteomes" id="UP000006753"/>
    </source>
</evidence>
<dbReference type="GO" id="GO:0016787">
    <property type="term" value="F:hydrolase activity"/>
    <property type="evidence" value="ECO:0007669"/>
    <property type="project" value="UniProtKB-KW"/>
</dbReference>
<dbReference type="Gene3D" id="3.40.50.1820">
    <property type="entry name" value="alpha/beta hydrolase"/>
    <property type="match status" value="1"/>
</dbReference>
<comment type="similarity">
    <text evidence="2 8">Belongs to the type-B carboxylesterase/lipase family.</text>
</comment>
<dbReference type="InterPro" id="IPR029058">
    <property type="entry name" value="AB_hydrolase_fold"/>
</dbReference>
<evidence type="ECO:0000256" key="8">
    <source>
        <dbReference type="RuleBase" id="RU361235"/>
    </source>
</evidence>
<evidence type="ECO:0000256" key="3">
    <source>
        <dbReference type="ARBA" id="ARBA00022525"/>
    </source>
</evidence>
<dbReference type="GeneID" id="18758117"/>
<dbReference type="PROSITE" id="PS00122">
    <property type="entry name" value="CARBOXYLESTERASE_B_1"/>
    <property type="match status" value="1"/>
</dbReference>
<dbReference type="SUPFAM" id="SSF53474">
    <property type="entry name" value="alpha/beta-Hydrolases"/>
    <property type="match status" value="1"/>
</dbReference>
<dbReference type="PANTHER" id="PTHR11559">
    <property type="entry name" value="CARBOXYLESTERASE"/>
    <property type="match status" value="1"/>
</dbReference>
<evidence type="ECO:0000256" key="7">
    <source>
        <dbReference type="ARBA" id="ARBA00023180"/>
    </source>
</evidence>
<evidence type="ECO:0000256" key="5">
    <source>
        <dbReference type="ARBA" id="ARBA00022801"/>
    </source>
</evidence>
<protein>
    <recommendedName>
        <fullName evidence="8">Carboxylic ester hydrolase</fullName>
        <ecNumber evidence="8">3.1.1.-</ecNumber>
    </recommendedName>
</protein>
<keyword evidence="7" id="KW-0325">Glycoprotein</keyword>
<dbReference type="KEGG" id="mbe:MBM_02182"/>
<keyword evidence="11" id="KW-1185">Reference proteome</keyword>
<accession>K1WRG1</accession>
<dbReference type="InterPro" id="IPR019826">
    <property type="entry name" value="Carboxylesterase_B_AS"/>
</dbReference>
<dbReference type="InterPro" id="IPR002018">
    <property type="entry name" value="CarbesteraseB"/>
</dbReference>
<evidence type="ECO:0000313" key="10">
    <source>
        <dbReference type="EMBL" id="EKD20230.1"/>
    </source>
</evidence>
<dbReference type="RefSeq" id="XP_007290071.1">
    <property type="nucleotide sequence ID" value="XM_007290009.1"/>
</dbReference>
<feature type="domain" description="Carboxylesterase type B" evidence="9">
    <location>
        <begin position="30"/>
        <end position="541"/>
    </location>
</feature>
<evidence type="ECO:0000256" key="1">
    <source>
        <dbReference type="ARBA" id="ARBA00004613"/>
    </source>
</evidence>
<dbReference type="ESTHER" id="marbu-k1wrg1">
    <property type="family name" value="Fungal_carboxylesterase_lipase"/>
</dbReference>
<dbReference type="InterPro" id="IPR050309">
    <property type="entry name" value="Type-B_Carboxylest/Lipase"/>
</dbReference>
<comment type="subcellular location">
    <subcellularLocation>
        <location evidence="1">Secreted</location>
    </subcellularLocation>
</comment>
<dbReference type="STRING" id="1072389.K1WRG1"/>
<dbReference type="OrthoDB" id="408631at2759"/>
<gene>
    <name evidence="10" type="ORF">MBM_02182</name>
</gene>
<name>K1WRG1_MARBU</name>
<evidence type="ECO:0000256" key="6">
    <source>
        <dbReference type="ARBA" id="ARBA00023098"/>
    </source>
</evidence>
<feature type="chain" id="PRO_5005137310" description="Carboxylic ester hydrolase" evidence="8">
    <location>
        <begin position="18"/>
        <end position="565"/>
    </location>
</feature>
<dbReference type="GO" id="GO:0005576">
    <property type="term" value="C:extracellular region"/>
    <property type="evidence" value="ECO:0007669"/>
    <property type="project" value="UniProtKB-SubCell"/>
</dbReference>
<feature type="signal peptide" evidence="8">
    <location>
        <begin position="1"/>
        <end position="17"/>
    </location>
</feature>
<keyword evidence="4 8" id="KW-0732">Signal</keyword>
<dbReference type="Proteomes" id="UP000006753">
    <property type="component" value="Unassembled WGS sequence"/>
</dbReference>
<dbReference type="InParanoid" id="K1WRG1"/>
<reference evidence="10 11" key="1">
    <citation type="journal article" date="2012" name="BMC Genomics">
        <title>Sequencing the genome of Marssonina brunnea reveals fungus-poplar co-evolution.</title>
        <authorList>
            <person name="Zhu S."/>
            <person name="Cao Y.-Z."/>
            <person name="Jiang C."/>
            <person name="Tan B.-Y."/>
            <person name="Wang Z."/>
            <person name="Feng S."/>
            <person name="Zhang L."/>
            <person name="Su X.-H."/>
            <person name="Brejova B."/>
            <person name="Vinar T."/>
            <person name="Xu M."/>
            <person name="Wang M.-X."/>
            <person name="Zhang S.-G."/>
            <person name="Huang M.-R."/>
            <person name="Wu R."/>
            <person name="Zhou Y."/>
        </authorList>
    </citation>
    <scope>NUCLEOTIDE SEQUENCE [LARGE SCALE GENOMIC DNA]</scope>
    <source>
        <strain evidence="10 11">MB_m1</strain>
    </source>
</reference>
<dbReference type="EMBL" id="JH921430">
    <property type="protein sequence ID" value="EKD20230.1"/>
    <property type="molecule type" value="Genomic_DNA"/>
</dbReference>
<organism evidence="10 11">
    <name type="scientific">Marssonina brunnea f. sp. multigermtubi (strain MB_m1)</name>
    <name type="common">Marssonina leaf spot fungus</name>
    <dbReference type="NCBI Taxonomy" id="1072389"/>
    <lineage>
        <taxon>Eukaryota</taxon>
        <taxon>Fungi</taxon>
        <taxon>Dikarya</taxon>
        <taxon>Ascomycota</taxon>
        <taxon>Pezizomycotina</taxon>
        <taxon>Leotiomycetes</taxon>
        <taxon>Helotiales</taxon>
        <taxon>Drepanopezizaceae</taxon>
        <taxon>Drepanopeziza</taxon>
    </lineage>
</organism>
<dbReference type="eggNOG" id="KOG1516">
    <property type="taxonomic scope" value="Eukaryota"/>
</dbReference>
<keyword evidence="5 8" id="KW-0378">Hydrolase</keyword>
<evidence type="ECO:0000256" key="4">
    <source>
        <dbReference type="ARBA" id="ARBA00022729"/>
    </source>
</evidence>
<dbReference type="HOGENOM" id="CLU_006586_10_6_1"/>
<dbReference type="Pfam" id="PF00135">
    <property type="entry name" value="COesterase"/>
    <property type="match status" value="1"/>
</dbReference>
<proteinExistence type="inferred from homology"/>
<dbReference type="OMA" id="NNWYPQF"/>